<dbReference type="InterPro" id="IPR033704">
    <property type="entry name" value="dUTPase_trimeric"/>
</dbReference>
<evidence type="ECO:0000256" key="1">
    <source>
        <dbReference type="ARBA" id="ARBA00006581"/>
    </source>
</evidence>
<dbReference type="EMBL" id="JASPDQ010000020">
    <property type="protein sequence ID" value="MDK8602401.1"/>
    <property type="molecule type" value="Genomic_DNA"/>
</dbReference>
<reference evidence="7" key="1">
    <citation type="submission" date="2023-05" db="EMBL/GenBank/DDBJ databases">
        <title>Genomic Catalog of Human Bladder Bacteria.</title>
        <authorList>
            <person name="Du J."/>
        </authorList>
    </citation>
    <scope>NUCLEOTIDE SEQUENCE</scope>
    <source>
        <strain evidence="7">UMB1304A</strain>
    </source>
</reference>
<feature type="domain" description="dUTPase-like" evidence="6">
    <location>
        <begin position="16"/>
        <end position="145"/>
    </location>
</feature>
<evidence type="ECO:0000259" key="6">
    <source>
        <dbReference type="Pfam" id="PF00692"/>
    </source>
</evidence>
<dbReference type="Proteomes" id="UP001225576">
    <property type="component" value="Unassembled WGS sequence"/>
</dbReference>
<dbReference type="PANTHER" id="PTHR11241:SF0">
    <property type="entry name" value="DEOXYURIDINE 5'-TRIPHOSPHATE NUCLEOTIDOHYDROLASE"/>
    <property type="match status" value="1"/>
</dbReference>
<dbReference type="GO" id="GO:0000287">
    <property type="term" value="F:magnesium ion binding"/>
    <property type="evidence" value="ECO:0007669"/>
    <property type="project" value="InterPro"/>
</dbReference>
<dbReference type="SUPFAM" id="SSF51283">
    <property type="entry name" value="dUTPase-like"/>
    <property type="match status" value="1"/>
</dbReference>
<protein>
    <recommendedName>
        <fullName evidence="2">dUTP diphosphatase</fullName>
        <ecNumber evidence="2">3.6.1.23</ecNumber>
    </recommendedName>
</protein>
<dbReference type="GO" id="GO:0046081">
    <property type="term" value="P:dUTP catabolic process"/>
    <property type="evidence" value="ECO:0007669"/>
    <property type="project" value="InterPro"/>
</dbReference>
<comment type="caution">
    <text evidence="7">The sequence shown here is derived from an EMBL/GenBank/DDBJ whole genome shotgun (WGS) entry which is preliminary data.</text>
</comment>
<dbReference type="GO" id="GO:0006226">
    <property type="term" value="P:dUMP biosynthetic process"/>
    <property type="evidence" value="ECO:0007669"/>
    <property type="project" value="InterPro"/>
</dbReference>
<keyword evidence="3 7" id="KW-0378">Hydrolase</keyword>
<accession>A0AAW6ZEL3</accession>
<comment type="catalytic activity">
    <reaction evidence="5">
        <text>dUTP + H2O = dUMP + diphosphate + H(+)</text>
        <dbReference type="Rhea" id="RHEA:10248"/>
        <dbReference type="ChEBI" id="CHEBI:15377"/>
        <dbReference type="ChEBI" id="CHEBI:15378"/>
        <dbReference type="ChEBI" id="CHEBI:33019"/>
        <dbReference type="ChEBI" id="CHEBI:61555"/>
        <dbReference type="ChEBI" id="CHEBI:246422"/>
        <dbReference type="EC" id="3.6.1.23"/>
    </reaction>
</comment>
<gene>
    <name evidence="7" type="primary">dut</name>
    <name evidence="7" type="ORF">QP858_08025</name>
</gene>
<dbReference type="Pfam" id="PF00692">
    <property type="entry name" value="dUTPase"/>
    <property type="match status" value="1"/>
</dbReference>
<dbReference type="NCBIfam" id="TIGR00576">
    <property type="entry name" value="dut"/>
    <property type="match status" value="1"/>
</dbReference>
<evidence type="ECO:0000256" key="4">
    <source>
        <dbReference type="ARBA" id="ARBA00023080"/>
    </source>
</evidence>
<dbReference type="RefSeq" id="WP_285170773.1">
    <property type="nucleotide sequence ID" value="NZ_JASPDQ010000020.1"/>
</dbReference>
<dbReference type="InterPro" id="IPR029054">
    <property type="entry name" value="dUTPase-like"/>
</dbReference>
<evidence type="ECO:0000256" key="2">
    <source>
        <dbReference type="ARBA" id="ARBA00012379"/>
    </source>
</evidence>
<evidence type="ECO:0000256" key="5">
    <source>
        <dbReference type="ARBA" id="ARBA00047686"/>
    </source>
</evidence>
<evidence type="ECO:0000313" key="8">
    <source>
        <dbReference type="Proteomes" id="UP001225576"/>
    </source>
</evidence>
<dbReference type="Gene3D" id="2.70.40.10">
    <property type="match status" value="1"/>
</dbReference>
<dbReference type="NCBIfam" id="NF001862">
    <property type="entry name" value="PRK00601.1"/>
    <property type="match status" value="1"/>
</dbReference>
<evidence type="ECO:0000256" key="3">
    <source>
        <dbReference type="ARBA" id="ARBA00022801"/>
    </source>
</evidence>
<sequence length="147" mass="15347">MNQQPILPIRFTRPGADLPTRAHPTDAGLDLYAAETVHVIPNQVTLVPTGVAVAIPAGHVGLLIARSSLAVKKAMTLANGVGVIDPDYRGEIQVPIIPLDGCRNIVQAGTRIAQLVILPIALPRLDVVAHLDDTTRGTGGFGSTGVK</sequence>
<dbReference type="EC" id="3.6.1.23" evidence="2"/>
<comment type="similarity">
    <text evidence="1">Belongs to the dUTPase family.</text>
</comment>
<dbReference type="AlphaFoldDB" id="A0AAW6ZEL3"/>
<proteinExistence type="inferred from homology"/>
<dbReference type="CDD" id="cd07557">
    <property type="entry name" value="trimeric_dUTPase"/>
    <property type="match status" value="1"/>
</dbReference>
<name>A0AAW6ZEL3_9ACTO</name>
<dbReference type="GO" id="GO:0004170">
    <property type="term" value="F:dUTP diphosphatase activity"/>
    <property type="evidence" value="ECO:0007669"/>
    <property type="project" value="UniProtKB-EC"/>
</dbReference>
<evidence type="ECO:0000313" key="7">
    <source>
        <dbReference type="EMBL" id="MDK8602401.1"/>
    </source>
</evidence>
<organism evidence="7 8">
    <name type="scientific">Trueperella bernardiae</name>
    <dbReference type="NCBI Taxonomy" id="59561"/>
    <lineage>
        <taxon>Bacteria</taxon>
        <taxon>Bacillati</taxon>
        <taxon>Actinomycetota</taxon>
        <taxon>Actinomycetes</taxon>
        <taxon>Actinomycetales</taxon>
        <taxon>Actinomycetaceae</taxon>
        <taxon>Trueperella</taxon>
    </lineage>
</organism>
<dbReference type="InterPro" id="IPR036157">
    <property type="entry name" value="dUTPase-like_sf"/>
</dbReference>
<keyword evidence="4" id="KW-0546">Nucleotide metabolism</keyword>
<dbReference type="PANTHER" id="PTHR11241">
    <property type="entry name" value="DEOXYURIDINE 5'-TRIPHOSPHATE NUCLEOTIDOHYDROLASE"/>
    <property type="match status" value="1"/>
</dbReference>
<dbReference type="InterPro" id="IPR008181">
    <property type="entry name" value="dUTPase"/>
</dbReference>